<dbReference type="FunFam" id="3.30.500.10:FF:000004">
    <property type="entry name" value="Retinoic acid early-inducible protein 1-beta"/>
    <property type="match status" value="1"/>
</dbReference>
<evidence type="ECO:0000256" key="6">
    <source>
        <dbReference type="ARBA" id="ARBA00023136"/>
    </source>
</evidence>
<reference evidence="11" key="2">
    <citation type="submission" date="2025-09" db="UniProtKB">
        <authorList>
            <consortium name="Ensembl"/>
        </authorList>
    </citation>
    <scope>IDENTIFICATION</scope>
</reference>
<dbReference type="PANTHER" id="PTHR16675:SF64">
    <property type="entry name" value="RETINOIC ACID EARLY TRANSCRIPT 1E"/>
    <property type="match status" value="1"/>
</dbReference>
<accession>A0A8C9ULR5</accession>
<evidence type="ECO:0000256" key="5">
    <source>
        <dbReference type="ARBA" id="ARBA00022729"/>
    </source>
</evidence>
<dbReference type="GO" id="GO:0046703">
    <property type="term" value="F:natural killer cell lectin-like receptor binding"/>
    <property type="evidence" value="ECO:0007669"/>
    <property type="project" value="UniProtKB-ARBA"/>
</dbReference>
<dbReference type="GO" id="GO:0001916">
    <property type="term" value="P:positive regulation of T cell mediated cytotoxicity"/>
    <property type="evidence" value="ECO:0007669"/>
    <property type="project" value="TreeGrafter"/>
</dbReference>
<dbReference type="AlphaFoldDB" id="A0A8C9ULR5"/>
<keyword evidence="4" id="KW-0336">GPI-anchor</keyword>
<feature type="domain" description="MHC class I-like antigen recognition-like" evidence="10">
    <location>
        <begin position="64"/>
        <end position="230"/>
    </location>
</feature>
<dbReference type="InterPro" id="IPR037055">
    <property type="entry name" value="MHC_I-like_Ag-recog_sf"/>
</dbReference>
<sequence length="278" mass="31747">MLFGGVFGSSKYRIISLANRNSLSSSFPFHILLISLFCLITLARILRAVLNRSTHSLCLDFTVKPQSRPGESWCEVQGSVDKTAFLQYDCESNKIKPLGHLGKEVNATKTWTQLTEMLRELGQELRTILLDINLEKNKRWPGVSPLTLQAKMSCQLEGNNDLGSFWNFSIDGQPSLYLNVMHMEWTVINPRARGIKEKWGNDKELTERLRKVSMGDCNHWLTGFLKYQKEMPGRELSYHDITQQSGKDVEVLFKSLMTFLWGEEQSVLWPLGGAVSVW</sequence>
<dbReference type="Ensembl" id="ENSSDAT00000006415.1">
    <property type="protein sequence ID" value="ENSSDAP00000005606.1"/>
    <property type="gene ID" value="ENSSDAG00000005207.1"/>
</dbReference>
<keyword evidence="9" id="KW-0812">Transmembrane</keyword>
<evidence type="ECO:0000313" key="11">
    <source>
        <dbReference type="Ensembl" id="ENSSDAP00000005606.1"/>
    </source>
</evidence>
<dbReference type="GO" id="GO:0002476">
    <property type="term" value="P:antigen processing and presentation of endogenous peptide antigen via MHC class Ib"/>
    <property type="evidence" value="ECO:0007669"/>
    <property type="project" value="TreeGrafter"/>
</dbReference>
<dbReference type="InterPro" id="IPR011162">
    <property type="entry name" value="MHC_I/II-like_Ag-recog"/>
</dbReference>
<evidence type="ECO:0000256" key="3">
    <source>
        <dbReference type="ARBA" id="ARBA00008353"/>
    </source>
</evidence>
<feature type="transmembrane region" description="Helical" evidence="9">
    <location>
        <begin position="27"/>
        <end position="46"/>
    </location>
</feature>
<keyword evidence="8" id="KW-0325">Glycoprotein</keyword>
<evidence type="ECO:0000256" key="9">
    <source>
        <dbReference type="SAM" id="Phobius"/>
    </source>
</evidence>
<reference evidence="11" key="1">
    <citation type="submission" date="2025-08" db="UniProtKB">
        <authorList>
            <consortium name="Ensembl"/>
        </authorList>
    </citation>
    <scope>IDENTIFICATION</scope>
</reference>
<evidence type="ECO:0000256" key="7">
    <source>
        <dbReference type="ARBA" id="ARBA00023157"/>
    </source>
</evidence>
<proteinExistence type="inferred from homology"/>
<dbReference type="SUPFAM" id="SSF54452">
    <property type="entry name" value="MHC antigen-recognition domain"/>
    <property type="match status" value="1"/>
</dbReference>
<evidence type="ECO:0000256" key="4">
    <source>
        <dbReference type="ARBA" id="ARBA00022622"/>
    </source>
</evidence>
<protein>
    <recommendedName>
        <fullName evidence="10">MHC class I-like antigen recognition-like domain-containing protein</fullName>
    </recommendedName>
</protein>
<comment type="function">
    <text evidence="1">Acts as a ligand for KLRK1.</text>
</comment>
<dbReference type="PANTHER" id="PTHR16675">
    <property type="entry name" value="MHC CLASS I-RELATED"/>
    <property type="match status" value="1"/>
</dbReference>
<comment type="subcellular location">
    <subcellularLocation>
        <location evidence="2">Cell membrane</location>
        <topology evidence="2">Lipid-anchor</topology>
        <topology evidence="2">GPI-anchor</topology>
    </subcellularLocation>
</comment>
<dbReference type="InterPro" id="IPR050208">
    <property type="entry name" value="MHC_class-I_related"/>
</dbReference>
<evidence type="ECO:0000256" key="1">
    <source>
        <dbReference type="ARBA" id="ARBA00002305"/>
    </source>
</evidence>
<keyword evidence="4" id="KW-0449">Lipoprotein</keyword>
<dbReference type="GO" id="GO:0002486">
    <property type="term" value="P:antigen processing and presentation of endogenous peptide antigen via MHC class I via ER pathway, TAP-independent"/>
    <property type="evidence" value="ECO:0007669"/>
    <property type="project" value="TreeGrafter"/>
</dbReference>
<comment type="similarity">
    <text evidence="3">Belongs to the NKG2D ligand family.</text>
</comment>
<dbReference type="Proteomes" id="UP000694422">
    <property type="component" value="Unplaced"/>
</dbReference>
<evidence type="ECO:0000256" key="8">
    <source>
        <dbReference type="ARBA" id="ARBA00023180"/>
    </source>
</evidence>
<dbReference type="GO" id="GO:0005615">
    <property type="term" value="C:extracellular space"/>
    <property type="evidence" value="ECO:0007669"/>
    <property type="project" value="TreeGrafter"/>
</dbReference>
<keyword evidence="12" id="KW-1185">Reference proteome</keyword>
<keyword evidence="6 9" id="KW-0472">Membrane</keyword>
<dbReference type="GO" id="GO:0006955">
    <property type="term" value="P:immune response"/>
    <property type="evidence" value="ECO:0007669"/>
    <property type="project" value="TreeGrafter"/>
</dbReference>
<dbReference type="Gene3D" id="3.30.500.10">
    <property type="entry name" value="MHC class I-like antigen recognition-like"/>
    <property type="match status" value="1"/>
</dbReference>
<evidence type="ECO:0000313" key="12">
    <source>
        <dbReference type="Proteomes" id="UP000694422"/>
    </source>
</evidence>
<keyword evidence="9" id="KW-1133">Transmembrane helix</keyword>
<evidence type="ECO:0000256" key="2">
    <source>
        <dbReference type="ARBA" id="ARBA00004609"/>
    </source>
</evidence>
<dbReference type="GO" id="GO:0009897">
    <property type="term" value="C:external side of plasma membrane"/>
    <property type="evidence" value="ECO:0007669"/>
    <property type="project" value="TreeGrafter"/>
</dbReference>
<keyword evidence="5" id="KW-0732">Signal</keyword>
<keyword evidence="7" id="KW-1015">Disulfide bond</keyword>
<evidence type="ECO:0000259" key="10">
    <source>
        <dbReference type="Pfam" id="PF00129"/>
    </source>
</evidence>
<dbReference type="InterPro" id="IPR011161">
    <property type="entry name" value="MHC_I-like_Ag-recog"/>
</dbReference>
<name>A0A8C9ULR5_SPEDA</name>
<organism evidence="11 12">
    <name type="scientific">Spermophilus dauricus</name>
    <name type="common">Daurian ground squirrel</name>
    <dbReference type="NCBI Taxonomy" id="99837"/>
    <lineage>
        <taxon>Eukaryota</taxon>
        <taxon>Metazoa</taxon>
        <taxon>Chordata</taxon>
        <taxon>Craniata</taxon>
        <taxon>Vertebrata</taxon>
        <taxon>Euteleostomi</taxon>
        <taxon>Mammalia</taxon>
        <taxon>Eutheria</taxon>
        <taxon>Euarchontoglires</taxon>
        <taxon>Glires</taxon>
        <taxon>Rodentia</taxon>
        <taxon>Sciuromorpha</taxon>
        <taxon>Sciuridae</taxon>
        <taxon>Xerinae</taxon>
        <taxon>Marmotini</taxon>
        <taxon>Spermophilus</taxon>
    </lineage>
</organism>
<dbReference type="Pfam" id="PF00129">
    <property type="entry name" value="MHC_I"/>
    <property type="match status" value="1"/>
</dbReference>